<dbReference type="CDD" id="cd00063">
    <property type="entry name" value="FN3"/>
    <property type="match status" value="4"/>
</dbReference>
<keyword evidence="7" id="KW-1185">Reference proteome</keyword>
<dbReference type="PANTHER" id="PTHR24099">
    <property type="entry name" value="E3 UBIQUITIN-PROTEIN LIGASE TRIM36-RELATED"/>
    <property type="match status" value="1"/>
</dbReference>
<dbReference type="InterPro" id="IPR050617">
    <property type="entry name" value="E3_ligase_FN3/SPRY"/>
</dbReference>
<dbReference type="NCBIfam" id="NF012211">
    <property type="entry name" value="tand_rpt_95"/>
    <property type="match status" value="1"/>
</dbReference>
<evidence type="ECO:0000256" key="1">
    <source>
        <dbReference type="ARBA" id="ARBA00023295"/>
    </source>
</evidence>
<dbReference type="Gene3D" id="2.60.40.10">
    <property type="entry name" value="Immunoglobulins"/>
    <property type="match status" value="5"/>
</dbReference>
<evidence type="ECO:0000313" key="7">
    <source>
        <dbReference type="Proteomes" id="UP001500655"/>
    </source>
</evidence>
<dbReference type="InterPro" id="IPR013783">
    <property type="entry name" value="Ig-like_fold"/>
</dbReference>
<evidence type="ECO:0000256" key="3">
    <source>
        <dbReference type="SAM" id="MobiDB-lite"/>
    </source>
</evidence>
<feature type="region of interest" description="Disordered" evidence="3">
    <location>
        <begin position="1205"/>
        <end position="1230"/>
    </location>
</feature>
<keyword evidence="2" id="KW-0119">Carbohydrate metabolism</keyword>
<keyword evidence="4" id="KW-0472">Membrane</keyword>
<keyword evidence="2" id="KW-0624">Polysaccharide degradation</keyword>
<dbReference type="SUPFAM" id="SSF49265">
    <property type="entry name" value="Fibronectin type III"/>
    <property type="match status" value="3"/>
</dbReference>
<dbReference type="InterPro" id="IPR003961">
    <property type="entry name" value="FN3_dom"/>
</dbReference>
<feature type="domain" description="Fibronectin type-III" evidence="5">
    <location>
        <begin position="1480"/>
        <end position="1565"/>
    </location>
</feature>
<reference evidence="7" key="1">
    <citation type="journal article" date="2019" name="Int. J. Syst. Evol. Microbiol.">
        <title>The Global Catalogue of Microorganisms (GCM) 10K type strain sequencing project: providing services to taxonomists for standard genome sequencing and annotation.</title>
        <authorList>
            <consortium name="The Broad Institute Genomics Platform"/>
            <consortium name="The Broad Institute Genome Sequencing Center for Infectious Disease"/>
            <person name="Wu L."/>
            <person name="Ma J."/>
        </authorList>
    </citation>
    <scope>NUCLEOTIDE SEQUENCE [LARGE SCALE GENOMIC DNA]</scope>
    <source>
        <strain evidence="7">JCM 13249</strain>
    </source>
</reference>
<name>A0ABP4X663_9ACTN</name>
<evidence type="ECO:0000256" key="4">
    <source>
        <dbReference type="SAM" id="Phobius"/>
    </source>
</evidence>
<accession>A0ABP4X663</accession>
<evidence type="ECO:0000259" key="5">
    <source>
        <dbReference type="PROSITE" id="PS50853"/>
    </source>
</evidence>
<dbReference type="RefSeq" id="WP_344086199.1">
    <property type="nucleotide sequence ID" value="NZ_BAAALS010000029.1"/>
</dbReference>
<dbReference type="Proteomes" id="UP001500655">
    <property type="component" value="Unassembled WGS sequence"/>
</dbReference>
<feature type="domain" description="Fibronectin type-III" evidence="5">
    <location>
        <begin position="1660"/>
        <end position="1753"/>
    </location>
</feature>
<keyword evidence="4" id="KW-0812">Transmembrane</keyword>
<feature type="domain" description="Fibronectin type-III" evidence="5">
    <location>
        <begin position="1566"/>
        <end position="1656"/>
    </location>
</feature>
<organism evidence="6 7">
    <name type="scientific">Luedemannella helvata</name>
    <dbReference type="NCBI Taxonomy" id="349315"/>
    <lineage>
        <taxon>Bacteria</taxon>
        <taxon>Bacillati</taxon>
        <taxon>Actinomycetota</taxon>
        <taxon>Actinomycetes</taxon>
        <taxon>Micromonosporales</taxon>
        <taxon>Micromonosporaceae</taxon>
        <taxon>Luedemannella</taxon>
    </lineage>
</organism>
<sequence>MHVRGVLRGLLARRGRRAFSAVALATAAGVLATMAYLWQGYAQAEVSLNDGGVWVTNRDFGLVGRFNRPVEQLDAQLSPTPDAQPDVDVLQDADVVFVYDRSGSTLRRMDVALVDLGQESLDLPAGAEVALGGGAVAILAPDTGKVWVRPIDSVLSLNFAKDPPSAEAGGGAALAMSTDGTAFVVSAAADTLVTVTGGAGGAASAGKRALGTDVSTATVTAVGDTPVVLGAGGRLVLPGGVGTLPPEYQAGAVLQQSGPRADTVLVAADKGLVAVDLSSRDVDVISDLGTGDAAAPVRLGPCVHAAWAKRPSYLRRCDGLAAEEPRQLTDATPGSALAFRVNRQMIVLNELASGKIFVYERGGKDLGNWKDLLPPVNRDKDDKSEKKPDVTKKNHPPVARADRFGARPGQAATLTVLDNDGDIDGDVLIIRAVAKIPGEAGQLSIVGNGQALQFVATPGWDKPVQFKYTIDDGRGGVASADVTVSVRTTRQNSPPYLFQRKAGTAQEVTVGQGGVANREVLKDWRDPDGDPLVLVSAEVGDPDSVRFTAAGEVTYTDAGTSNGRKSVALTVSDGRAGTEGQLPVRVLPATTNGPPLAMDDRVATVAGLRATLRPLDNDSDPESGVPGSDSRLRVTWVSQAPANTSVILNDKNGTIAFTANRPGTYYLRYEITDGEHTARARIRVDARAPSSANPPVAVTDSAVLRGGAPVSVDVLANDIDLDGDVLVVQSVEVPGNSGITVSVVGLRWLRITSSQAGDGTVAVRYVVSDGGNTDEGVVQVSRLSATSDNQAPTATDDAGVVRAGGVVTLRPLANDSDPEGEPVTLDRTVVPDGSTATPWTVVGDAVRYAAPDRPGTATASYTIRDPEGRSAVAQLSVTVIAAEAAQNQPPRPATVQARVFAGATVRIPIPLEGSDPDGDAVTLLGPTEAPHFGRIIAQGPDYLDYQAYAGMAGTDEFSYRVRDGYSARGTGTVRVGVVARPEHDSAPVAVDDVYTVAPGTTIRVPVLANDSDADGDALTVEPLAPLNPNLPAGASLEAGQRVAVRAGGDDGDVVHVTYGISDGRGQRASATITVTAKDDANLAPVARDDLVTDVPAGASAVEVDVLANDDDLDGTRAALELEPLDAGNGPASAVTPGRLLRVGLTDAPRTVAYRITDERGGTATAFVRVPAAGNQPPVRRKDAPELRVNAGGELAVDLATQVSDPEGKPVRLTTGAAMSTSPVPGLSLDSGRTTATSFTLVAATAPTGPAMVVIEVTDGATSDDPDGRVATISLPVTIMPPAGQDPTFACPPAEPQAGAPPVTVDLANCVPTPDRKARAGLTFADVAGVPSGVTAELDGTRLRVSADESVAVDKLAELTLRVTDVNNRSAEGRLGIVVRPAALAMAMTDTVDGLRAGAQTTVDVTANDVNPFPAKPLTVTAVGTGEGVTARVDGNKVVIRANGDFFGRSALTYQVQDATGDPARLVGGQIVVNVVGKPGVPARPAARSTGDGVAVLTWLEPDANGAAITGYDVMGEGGFKQRCANTVCQLKGLRNGNRYHFQVRACNVVGCGGYSAPSAEVRPDVRPDQPAAPRTKFGDASVTLTWSAPTSRGSKIEGYELEVSPPVGGARRVTGTTYTWTGLTNGVAYTFRVRAYNASPTPSEWSPDSAPETPAKAPDPPAAPTAAGVVDGIGKQMNVQWAPPNTNGAPISGYELTVVRAGVAERTVAVDGDTTTATVDVDNGVNYTFRVVAINKAGKSAPSADSAATVAHGKPFQVTSLTVADNNGGTGYDRRVHYALNPPNDNGMAIARYEFNYAGGDAVNFASAATSGYVPNLTNGTAYRLKVRACNDMCGEWSAQSAAVTPYGPVNTPGAGAAKNGARHVTVSWSQPAANGRPIARLEISLNGGGWENVGTGNGSRNVGDGPNQTWQIRVRAIDSAGQVSAIAAAQATTDPPQVNVSKGARTSEPDCSTSACALIVIELVNFPANTTVSCSFKSSHSGDVFSNGSYRTNGDGYYRGQTTKYFGWPGGYVEVTCNGVTGRSPAW</sequence>
<evidence type="ECO:0000313" key="6">
    <source>
        <dbReference type="EMBL" id="GAA1770644.1"/>
    </source>
</evidence>
<feature type="compositionally biased region" description="Basic and acidic residues" evidence="3">
    <location>
        <begin position="377"/>
        <end position="392"/>
    </location>
</feature>
<keyword evidence="1" id="KW-0378">Hydrolase</keyword>
<evidence type="ECO:0000256" key="2">
    <source>
        <dbReference type="ARBA" id="ARBA00023326"/>
    </source>
</evidence>
<comment type="caution">
    <text evidence="6">The sequence shown here is derived from an EMBL/GenBank/DDBJ whole genome shotgun (WGS) entry which is preliminary data.</text>
</comment>
<feature type="region of interest" description="Disordered" evidence="3">
    <location>
        <begin position="370"/>
        <end position="405"/>
    </location>
</feature>
<dbReference type="PROSITE" id="PS50853">
    <property type="entry name" value="FN3"/>
    <property type="match status" value="3"/>
</dbReference>
<keyword evidence="1" id="KW-0326">Glycosidase</keyword>
<dbReference type="PRINTS" id="PR00014">
    <property type="entry name" value="FNTYPEIII"/>
</dbReference>
<dbReference type="Pfam" id="PF17963">
    <property type="entry name" value="Big_9"/>
    <property type="match status" value="9"/>
</dbReference>
<dbReference type="PANTHER" id="PTHR24099:SF11">
    <property type="entry name" value="FIBRONECTIN TYPE III DOMAIN-CONTAINING 3BA-RELATED"/>
    <property type="match status" value="1"/>
</dbReference>
<dbReference type="Pfam" id="PF00041">
    <property type="entry name" value="fn3"/>
    <property type="match status" value="3"/>
</dbReference>
<keyword evidence="4" id="KW-1133">Transmembrane helix</keyword>
<dbReference type="SMART" id="SM00060">
    <property type="entry name" value="FN3"/>
    <property type="match status" value="5"/>
</dbReference>
<dbReference type="InterPro" id="IPR036116">
    <property type="entry name" value="FN3_sf"/>
</dbReference>
<feature type="region of interest" description="Disordered" evidence="3">
    <location>
        <begin position="1638"/>
        <end position="1665"/>
    </location>
</feature>
<feature type="transmembrane region" description="Helical" evidence="4">
    <location>
        <begin position="21"/>
        <end position="38"/>
    </location>
</feature>
<gene>
    <name evidence="6" type="ORF">GCM10009681_47540</name>
</gene>
<protein>
    <submittedName>
        <fullName evidence="6">Ig-like domain-containing protein</fullName>
    </submittedName>
</protein>
<proteinExistence type="predicted"/>
<dbReference type="EMBL" id="BAAALS010000029">
    <property type="protein sequence ID" value="GAA1770644.1"/>
    <property type="molecule type" value="Genomic_DNA"/>
</dbReference>